<dbReference type="STRING" id="1188252.A1QC_04145"/>
<evidence type="ECO:0000259" key="11">
    <source>
        <dbReference type="Pfam" id="PF12019"/>
    </source>
</evidence>
<reference evidence="12 13" key="1">
    <citation type="journal article" date="2012" name="Science">
        <title>Ecological populations of bacteria act as socially cohesive units of antibiotic production and resistance.</title>
        <authorList>
            <person name="Cordero O.X."/>
            <person name="Wildschutte H."/>
            <person name="Kirkup B."/>
            <person name="Proehl S."/>
            <person name="Ngo L."/>
            <person name="Hussain F."/>
            <person name="Le Roux F."/>
            <person name="Mincer T."/>
            <person name="Polz M.F."/>
        </authorList>
    </citation>
    <scope>NUCLEOTIDE SEQUENCE [LARGE SCALE GENOMIC DNA]</scope>
    <source>
        <strain evidence="12 13">1S-45</strain>
    </source>
</reference>
<evidence type="ECO:0000256" key="10">
    <source>
        <dbReference type="ARBA" id="ARBA00030775"/>
    </source>
</evidence>
<keyword evidence="3" id="KW-1003">Cell membrane</keyword>
<keyword evidence="8" id="KW-0472">Membrane</keyword>
<evidence type="ECO:0000256" key="4">
    <source>
        <dbReference type="ARBA" id="ARBA00022481"/>
    </source>
</evidence>
<dbReference type="SUPFAM" id="SSF54523">
    <property type="entry name" value="Pili subunits"/>
    <property type="match status" value="1"/>
</dbReference>
<evidence type="ECO:0000256" key="6">
    <source>
        <dbReference type="ARBA" id="ARBA00022692"/>
    </source>
</evidence>
<keyword evidence="5" id="KW-0997">Cell inner membrane</keyword>
<evidence type="ECO:0000256" key="5">
    <source>
        <dbReference type="ARBA" id="ARBA00022519"/>
    </source>
</evidence>
<dbReference type="GO" id="GO:0015627">
    <property type="term" value="C:type II protein secretion system complex"/>
    <property type="evidence" value="ECO:0007669"/>
    <property type="project" value="InterPro"/>
</dbReference>
<dbReference type="GO" id="GO:0015628">
    <property type="term" value="P:protein secretion by the type II secretion system"/>
    <property type="evidence" value="ECO:0007669"/>
    <property type="project" value="InterPro"/>
</dbReference>
<dbReference type="GO" id="GO:0005886">
    <property type="term" value="C:plasma membrane"/>
    <property type="evidence" value="ECO:0007669"/>
    <property type="project" value="UniProtKB-SubCell"/>
</dbReference>
<feature type="domain" description="General secretion pathway GspH" evidence="11">
    <location>
        <begin position="41"/>
        <end position="178"/>
    </location>
</feature>
<sequence>MKRQAGFTLLEILLVVVLMSLSALAVVQTLPQSKDDQAKEQASRFFQRLQLLSDDAILNGRDYGIRLDDKKSTYTYMQLDEEGWKEVESSPYFTETSMDDDLTFSFELGGDAWSDSDRLFKQEDFYEDRFEDDEEEKVKPPQVFVLSSGEVTPFEISFVSDSQQSLDERWRVNVTEAGVIQLLAPGEVNEQSN</sequence>
<dbReference type="OrthoDB" id="5730913at2"/>
<evidence type="ECO:0000256" key="1">
    <source>
        <dbReference type="ARBA" id="ARBA00004377"/>
    </source>
</evidence>
<proteinExistence type="inferred from homology"/>
<dbReference type="InterPro" id="IPR022346">
    <property type="entry name" value="T2SS_GspH"/>
</dbReference>
<evidence type="ECO:0000256" key="3">
    <source>
        <dbReference type="ARBA" id="ARBA00022475"/>
    </source>
</evidence>
<dbReference type="PANTHER" id="PTHR39583">
    <property type="entry name" value="TYPE II SECRETION SYSTEM PROTEIN J-RELATED"/>
    <property type="match status" value="1"/>
</dbReference>
<protein>
    <recommendedName>
        <fullName evidence="2">Type II secretion system protein H</fullName>
    </recommendedName>
    <alternativeName>
        <fullName evidence="10">General secretion pathway protein H</fullName>
    </alternativeName>
</protein>
<dbReference type="NCBIfam" id="TIGR02532">
    <property type="entry name" value="IV_pilin_GFxxxE"/>
    <property type="match status" value="1"/>
</dbReference>
<dbReference type="RefSeq" id="WP_017026637.1">
    <property type="nucleotide sequence ID" value="NZ_AJYK02000008.1"/>
</dbReference>
<dbReference type="PRINTS" id="PR00885">
    <property type="entry name" value="BCTERIALGSPH"/>
</dbReference>
<dbReference type="Proteomes" id="UP000094070">
    <property type="component" value="Unassembled WGS sequence"/>
</dbReference>
<dbReference type="NCBIfam" id="TIGR01708">
    <property type="entry name" value="typeII_sec_gspH"/>
    <property type="match status" value="1"/>
</dbReference>
<evidence type="ECO:0000256" key="8">
    <source>
        <dbReference type="ARBA" id="ARBA00023136"/>
    </source>
</evidence>
<organism evidence="12 13">
    <name type="scientific">Vibrio rumoiensis 1S-45</name>
    <dbReference type="NCBI Taxonomy" id="1188252"/>
    <lineage>
        <taxon>Bacteria</taxon>
        <taxon>Pseudomonadati</taxon>
        <taxon>Pseudomonadota</taxon>
        <taxon>Gammaproteobacteria</taxon>
        <taxon>Vibrionales</taxon>
        <taxon>Vibrionaceae</taxon>
        <taxon>Vibrio</taxon>
    </lineage>
</organism>
<dbReference type="InterPro" id="IPR049875">
    <property type="entry name" value="TypeII_GspH"/>
</dbReference>
<dbReference type="InterPro" id="IPR051621">
    <property type="entry name" value="T2SS_protein_J"/>
</dbReference>
<dbReference type="AlphaFoldDB" id="A0A1E5E6I6"/>
<dbReference type="InterPro" id="IPR045584">
    <property type="entry name" value="Pilin-like"/>
</dbReference>
<comment type="caution">
    <text evidence="12">The sequence shown here is derived from an EMBL/GenBank/DDBJ whole genome shotgun (WGS) entry which is preliminary data.</text>
</comment>
<keyword evidence="13" id="KW-1185">Reference proteome</keyword>
<evidence type="ECO:0000313" key="13">
    <source>
        <dbReference type="Proteomes" id="UP000094070"/>
    </source>
</evidence>
<keyword evidence="6" id="KW-0812">Transmembrane</keyword>
<keyword evidence="4" id="KW-0488">Methylation</keyword>
<dbReference type="Pfam" id="PF07963">
    <property type="entry name" value="N_methyl"/>
    <property type="match status" value="1"/>
</dbReference>
<comment type="similarity">
    <text evidence="9">Belongs to the GSP H family.</text>
</comment>
<gene>
    <name evidence="12" type="ORF">A1QC_04145</name>
</gene>
<evidence type="ECO:0000256" key="9">
    <source>
        <dbReference type="ARBA" id="ARBA00025772"/>
    </source>
</evidence>
<dbReference type="Pfam" id="PF12019">
    <property type="entry name" value="GspH"/>
    <property type="match status" value="1"/>
</dbReference>
<accession>A0A1E5E6I6</accession>
<dbReference type="PROSITE" id="PS00409">
    <property type="entry name" value="PROKAR_NTER_METHYL"/>
    <property type="match status" value="1"/>
</dbReference>
<dbReference type="eggNOG" id="COG2165">
    <property type="taxonomic scope" value="Bacteria"/>
</dbReference>
<keyword evidence="7" id="KW-1133">Transmembrane helix</keyword>
<dbReference type="InterPro" id="IPR012902">
    <property type="entry name" value="N_methyl_site"/>
</dbReference>
<dbReference type="InterPro" id="IPR002416">
    <property type="entry name" value="T2SS_protein-GspH"/>
</dbReference>
<name>A0A1E5E6I6_9VIBR</name>
<dbReference type="Gene3D" id="3.55.40.10">
    <property type="entry name" value="minor pseudopilin epsh domain"/>
    <property type="match status" value="1"/>
</dbReference>
<comment type="subcellular location">
    <subcellularLocation>
        <location evidence="1">Cell inner membrane</location>
        <topology evidence="1">Single-pass membrane protein</topology>
    </subcellularLocation>
</comment>
<evidence type="ECO:0000256" key="7">
    <source>
        <dbReference type="ARBA" id="ARBA00022989"/>
    </source>
</evidence>
<evidence type="ECO:0000256" key="2">
    <source>
        <dbReference type="ARBA" id="ARBA00021549"/>
    </source>
</evidence>
<dbReference type="PANTHER" id="PTHR39583:SF2">
    <property type="entry name" value="TYPE II SECRETION SYSTEM PROTEIN J"/>
    <property type="match status" value="1"/>
</dbReference>
<evidence type="ECO:0000313" key="12">
    <source>
        <dbReference type="EMBL" id="OEF29443.1"/>
    </source>
</evidence>
<dbReference type="EMBL" id="AJYK02000008">
    <property type="protein sequence ID" value="OEF29443.1"/>
    <property type="molecule type" value="Genomic_DNA"/>
</dbReference>